<dbReference type="Pfam" id="PF03787">
    <property type="entry name" value="RAMPs"/>
    <property type="match status" value="1"/>
</dbReference>
<dbReference type="InterPro" id="IPR005537">
    <property type="entry name" value="RAMP_III_fam"/>
</dbReference>
<feature type="domain" description="CRISPR type III-associated protein" evidence="2">
    <location>
        <begin position="8"/>
        <end position="166"/>
    </location>
</feature>
<dbReference type="STRING" id="592015.HMPREF1705_03706"/>
<accession>A0A0T5X7M3</accession>
<dbReference type="InterPro" id="IPR010172">
    <property type="entry name" value="CRISPR-assoc_prot_TM1791"/>
</dbReference>
<dbReference type="PANTHER" id="PTHR39965">
    <property type="entry name" value="CRISPR SYSTEM CMR SUBUNIT CMR6"/>
    <property type="match status" value="1"/>
</dbReference>
<comment type="caution">
    <text evidence="3">The sequence shown here is derived from an EMBL/GenBank/DDBJ whole genome shotgun (WGS) entry which is preliminary data.</text>
</comment>
<dbReference type="eggNOG" id="COG1604">
    <property type="taxonomic scope" value="Bacteria"/>
</dbReference>
<proteinExistence type="predicted"/>
<dbReference type="OrthoDB" id="9813956at2"/>
<organism evidence="3 4">
    <name type="scientific">Acetomicrobium hydrogeniformans ATCC BAA-1850</name>
    <dbReference type="NCBI Taxonomy" id="592015"/>
    <lineage>
        <taxon>Bacteria</taxon>
        <taxon>Thermotogati</taxon>
        <taxon>Synergistota</taxon>
        <taxon>Synergistia</taxon>
        <taxon>Synergistales</taxon>
        <taxon>Acetomicrobiaceae</taxon>
        <taxon>Acetomicrobium</taxon>
    </lineage>
</organism>
<protein>
    <submittedName>
        <fullName evidence="3">CRISPR-associated RAMP protein, Cmr6 family</fullName>
    </submittedName>
</protein>
<keyword evidence="1" id="KW-0051">Antiviral defense</keyword>
<dbReference type="NCBIfam" id="TIGR01898">
    <property type="entry name" value="cas_TM1791_cmr6"/>
    <property type="match status" value="1"/>
</dbReference>
<dbReference type="GO" id="GO:0051607">
    <property type="term" value="P:defense response to virus"/>
    <property type="evidence" value="ECO:0007669"/>
    <property type="project" value="UniProtKB-KW"/>
</dbReference>
<dbReference type="EMBL" id="ACJX03000001">
    <property type="protein sequence ID" value="KRT34328.1"/>
    <property type="molecule type" value="Genomic_DNA"/>
</dbReference>
<keyword evidence="4" id="KW-1185">Reference proteome</keyword>
<evidence type="ECO:0000259" key="2">
    <source>
        <dbReference type="Pfam" id="PF03787"/>
    </source>
</evidence>
<dbReference type="PANTHER" id="PTHR39965:SF1">
    <property type="entry name" value="CRISPR SYSTEM CMR SUBUNIT CMR6"/>
    <property type="match status" value="1"/>
</dbReference>
<evidence type="ECO:0000256" key="1">
    <source>
        <dbReference type="ARBA" id="ARBA00023118"/>
    </source>
</evidence>
<dbReference type="RefSeq" id="WP_131725243.1">
    <property type="nucleotide sequence ID" value="NZ_ACJX03000001.1"/>
</dbReference>
<dbReference type="Proteomes" id="UP000005273">
    <property type="component" value="Unassembled WGS sequence"/>
</dbReference>
<reference evidence="4" key="1">
    <citation type="submission" date="2012-09" db="EMBL/GenBank/DDBJ databases">
        <authorList>
            <person name="Weinstock G."/>
            <person name="Sodergren E."/>
            <person name="Clifton S."/>
            <person name="Fulton L."/>
            <person name="Fulton B."/>
            <person name="Courtney L."/>
            <person name="Fronick C."/>
            <person name="Harrison M."/>
            <person name="Strong C."/>
            <person name="Farmer C."/>
            <person name="Delehaunty K."/>
            <person name="Markovic C."/>
            <person name="Hall O."/>
            <person name="Minx P."/>
            <person name="Tomlinson C."/>
            <person name="Mitreva M."/>
            <person name="Nelson J."/>
            <person name="Hou S."/>
            <person name="Wollam A."/>
            <person name="Pepin K.H."/>
            <person name="Johnson M."/>
            <person name="Bhonagiri V."/>
            <person name="Nash W.E."/>
            <person name="Suruliraj S."/>
            <person name="Warren W."/>
            <person name="Chinwalla A."/>
            <person name="Mardis E.R."/>
            <person name="Wilson R.K."/>
        </authorList>
    </citation>
    <scope>NUCLEOTIDE SEQUENCE [LARGE SCALE GENOMIC DNA]</scope>
    <source>
        <strain evidence="4">OS1</strain>
    </source>
</reference>
<sequence>MEASHKPIIEVGMTFSRNYGIPVIPSSAIKGSLAHYLKNNGLLGEHFKDLFGEDTKESEDSENVRGCLIFLEAIPKSDLKFGVDIVNNHFKPYYMNSDYPPNDWYNPVPVTYITISEGTFRFTLLKDNTQNTLPNEIFADVSKHLKQMLSESGIGAKTNYGYGRFKSSGVGS</sequence>
<gene>
    <name evidence="3" type="ORF">HMPREF1705_03706</name>
</gene>
<evidence type="ECO:0000313" key="3">
    <source>
        <dbReference type="EMBL" id="KRT34328.1"/>
    </source>
</evidence>
<name>A0A0T5X7M3_9BACT</name>
<evidence type="ECO:0000313" key="4">
    <source>
        <dbReference type="Proteomes" id="UP000005273"/>
    </source>
</evidence>
<dbReference type="AlphaFoldDB" id="A0A0T5X7M3"/>